<evidence type="ECO:0000313" key="2">
    <source>
        <dbReference type="EMBL" id="CUX09582.1"/>
    </source>
</evidence>
<dbReference type="InterPro" id="IPR050383">
    <property type="entry name" value="GlyoxalaseI/FosfomycinResist"/>
</dbReference>
<sequence length="138" mass="15805">MHPPTAVMETAIYVDDLDAAETFYRDVFGLEVVRRLPGQFVFFRCGQQMLLIFDPQQSRRADPDNQIPRHGAVGQGHFCFYAKNKSEVDGWKDRFEALGIPVEHYHRWPNDSYSVYVRDPAGNSVEVGEGKLWGIEQA</sequence>
<dbReference type="STRING" id="1183432.AGR3A_Cc120107"/>
<dbReference type="InterPro" id="IPR029068">
    <property type="entry name" value="Glyas_Bleomycin-R_OHBP_Dase"/>
</dbReference>
<keyword evidence="2" id="KW-0456">Lyase</keyword>
<dbReference type="PANTHER" id="PTHR21366:SF22">
    <property type="entry name" value="VOC DOMAIN-CONTAINING PROTEIN"/>
    <property type="match status" value="1"/>
</dbReference>
<keyword evidence="3" id="KW-1185">Reference proteome</keyword>
<dbReference type="GO" id="GO:0016829">
    <property type="term" value="F:lyase activity"/>
    <property type="evidence" value="ECO:0007669"/>
    <property type="project" value="UniProtKB-KW"/>
</dbReference>
<dbReference type="CDD" id="cd08354">
    <property type="entry name" value="VOC_like"/>
    <property type="match status" value="1"/>
</dbReference>
<feature type="domain" description="VOC" evidence="1">
    <location>
        <begin position="6"/>
        <end position="130"/>
    </location>
</feature>
<dbReference type="EMBL" id="FBWK01000004">
    <property type="protein sequence ID" value="CUX09582.1"/>
    <property type="molecule type" value="Genomic_DNA"/>
</dbReference>
<reference evidence="3" key="1">
    <citation type="submission" date="2016-01" db="EMBL/GenBank/DDBJ databases">
        <authorList>
            <person name="Regsiter A."/>
            <person name="william w."/>
        </authorList>
    </citation>
    <scope>NUCLEOTIDE SEQUENCE [LARGE SCALE GENOMIC DNA]</scope>
    <source>
        <strain evidence="3">CFBP 6623</strain>
    </source>
</reference>
<dbReference type="Proteomes" id="UP000191988">
    <property type="component" value="Unassembled WGS sequence"/>
</dbReference>
<dbReference type="PROSITE" id="PS51819">
    <property type="entry name" value="VOC"/>
    <property type="match status" value="1"/>
</dbReference>
<dbReference type="InterPro" id="IPR037523">
    <property type="entry name" value="VOC_core"/>
</dbReference>
<dbReference type="Gene3D" id="3.10.180.10">
    <property type="entry name" value="2,3-Dihydroxybiphenyl 1,2-Dioxygenase, domain 1"/>
    <property type="match status" value="1"/>
</dbReference>
<name>A0A1S7NNI9_9HYPH</name>
<evidence type="ECO:0000259" key="1">
    <source>
        <dbReference type="PROSITE" id="PS51819"/>
    </source>
</evidence>
<dbReference type="AlphaFoldDB" id="A0A1S7NNI9"/>
<dbReference type="PANTHER" id="PTHR21366">
    <property type="entry name" value="GLYOXALASE FAMILY PROTEIN"/>
    <property type="match status" value="1"/>
</dbReference>
<gene>
    <name evidence="2" type="ORF">AGR3A_Cc120107</name>
</gene>
<dbReference type="SUPFAM" id="SSF54593">
    <property type="entry name" value="Glyoxalase/Bleomycin resistance protein/Dihydroxybiphenyl dioxygenase"/>
    <property type="match status" value="1"/>
</dbReference>
<proteinExistence type="predicted"/>
<accession>A0A1S7NNI9</accession>
<organism evidence="2 3">
    <name type="scientific">Agrobacterium tomkonis CFBP 6623</name>
    <dbReference type="NCBI Taxonomy" id="1183432"/>
    <lineage>
        <taxon>Bacteria</taxon>
        <taxon>Pseudomonadati</taxon>
        <taxon>Pseudomonadota</taxon>
        <taxon>Alphaproteobacteria</taxon>
        <taxon>Hyphomicrobiales</taxon>
        <taxon>Rhizobiaceae</taxon>
        <taxon>Rhizobium/Agrobacterium group</taxon>
        <taxon>Agrobacterium</taxon>
        <taxon>Agrobacterium tumefaciens complex</taxon>
    </lineage>
</organism>
<evidence type="ECO:0000313" key="3">
    <source>
        <dbReference type="Proteomes" id="UP000191988"/>
    </source>
</evidence>
<dbReference type="RefSeq" id="WP_046797857.1">
    <property type="nucleotide sequence ID" value="NZ_LT009723.1"/>
</dbReference>
<protein>
    <submittedName>
        <fullName evidence="2">Lactoylglutathione lyase</fullName>
    </submittedName>
</protein>
<dbReference type="Pfam" id="PF00903">
    <property type="entry name" value="Glyoxalase"/>
    <property type="match status" value="1"/>
</dbReference>
<dbReference type="InterPro" id="IPR004360">
    <property type="entry name" value="Glyas_Fos-R_dOase_dom"/>
</dbReference>